<reference evidence="2" key="1">
    <citation type="journal article" date="2004" name="Nature">
        <title>Genome duplication in the teleost fish Tetraodon nigroviridis reveals the early vertebrate proto-karyotype.</title>
        <authorList>
            <person name="Jaillon O."/>
            <person name="Aury J.-M."/>
            <person name="Brunet F."/>
            <person name="Petit J.-L."/>
            <person name="Stange-Thomann N."/>
            <person name="Mauceli E."/>
            <person name="Bouneau L."/>
            <person name="Fischer C."/>
            <person name="Ozouf-Costaz C."/>
            <person name="Bernot A."/>
            <person name="Nicaud S."/>
            <person name="Jaffe D."/>
            <person name="Fisher S."/>
            <person name="Lutfalla G."/>
            <person name="Dossat C."/>
            <person name="Segurens B."/>
            <person name="Dasilva C."/>
            <person name="Salanoubat M."/>
            <person name="Levy M."/>
            <person name="Boudet N."/>
            <person name="Castellano S."/>
            <person name="Anthouard V."/>
            <person name="Jubin C."/>
            <person name="Castelli V."/>
            <person name="Katinka M."/>
            <person name="Vacherie B."/>
            <person name="Biemont C."/>
            <person name="Skalli Z."/>
            <person name="Cattolico L."/>
            <person name="Poulain J."/>
            <person name="De Berardinis V."/>
            <person name="Cruaud C."/>
            <person name="Duprat S."/>
            <person name="Brottier P."/>
            <person name="Coutanceau J.-P."/>
            <person name="Gouzy J."/>
            <person name="Parra G."/>
            <person name="Lardier G."/>
            <person name="Chapple C."/>
            <person name="McKernan K.J."/>
            <person name="McEwan P."/>
            <person name="Bosak S."/>
            <person name="Kellis M."/>
            <person name="Volff J.-N."/>
            <person name="Guigo R."/>
            <person name="Zody M.C."/>
            <person name="Mesirov J."/>
            <person name="Lindblad-Toh K."/>
            <person name="Birren B."/>
            <person name="Nusbaum C."/>
            <person name="Kahn D."/>
            <person name="Robinson-Rechavi M."/>
            <person name="Laudet V."/>
            <person name="Schachter V."/>
            <person name="Quetier F."/>
            <person name="Saurin W."/>
            <person name="Scarpelli C."/>
            <person name="Wincker P."/>
            <person name="Lander E.S."/>
            <person name="Weissenbach J."/>
            <person name="Roest Crollius H."/>
        </authorList>
    </citation>
    <scope>NUCLEOTIDE SEQUENCE [LARGE SCALE GENOMIC DNA]</scope>
</reference>
<feature type="compositionally biased region" description="Basic and acidic residues" evidence="1">
    <location>
        <begin position="1"/>
        <end position="20"/>
    </location>
</feature>
<dbReference type="KEGG" id="tng:GSTEN00018539G001"/>
<feature type="non-terminal residue" evidence="2">
    <location>
        <position position="62"/>
    </location>
</feature>
<name>Q4SGP3_TETNG</name>
<sequence>MGDTSEGRECSKHDEVEEQKNLTLGQQNRRAYPLDSRRSRDLLFPANDLTPTESHEGGSFLE</sequence>
<gene>
    <name evidence="2" type="ORF">GSTENG00018539001</name>
</gene>
<dbReference type="EMBL" id="CAAE01014593">
    <property type="protein sequence ID" value="CAG00189.1"/>
    <property type="molecule type" value="Genomic_DNA"/>
</dbReference>
<protein>
    <submittedName>
        <fullName evidence="2">(spotted green pufferfish) hypothetical protein</fullName>
    </submittedName>
</protein>
<evidence type="ECO:0000313" key="2">
    <source>
        <dbReference type="EMBL" id="CAG00189.1"/>
    </source>
</evidence>
<organism evidence="2">
    <name type="scientific">Tetraodon nigroviridis</name>
    <name type="common">Spotted green pufferfish</name>
    <name type="synonym">Chelonodon nigroviridis</name>
    <dbReference type="NCBI Taxonomy" id="99883"/>
    <lineage>
        <taxon>Eukaryota</taxon>
        <taxon>Metazoa</taxon>
        <taxon>Chordata</taxon>
        <taxon>Craniata</taxon>
        <taxon>Vertebrata</taxon>
        <taxon>Euteleostomi</taxon>
        <taxon>Actinopterygii</taxon>
        <taxon>Neopterygii</taxon>
        <taxon>Teleostei</taxon>
        <taxon>Neoteleostei</taxon>
        <taxon>Acanthomorphata</taxon>
        <taxon>Eupercaria</taxon>
        <taxon>Tetraodontiformes</taxon>
        <taxon>Tetradontoidea</taxon>
        <taxon>Tetraodontidae</taxon>
        <taxon>Tetraodon</taxon>
    </lineage>
</organism>
<dbReference type="AlphaFoldDB" id="Q4SGP3"/>
<feature type="region of interest" description="Disordered" evidence="1">
    <location>
        <begin position="1"/>
        <end position="62"/>
    </location>
</feature>
<reference evidence="2" key="2">
    <citation type="submission" date="2004-02" db="EMBL/GenBank/DDBJ databases">
        <authorList>
            <consortium name="Genoscope"/>
            <consortium name="Whitehead Institute Centre for Genome Research"/>
        </authorList>
    </citation>
    <scope>NUCLEOTIDE SEQUENCE</scope>
</reference>
<accession>Q4SGP3</accession>
<comment type="caution">
    <text evidence="2">The sequence shown here is derived from an EMBL/GenBank/DDBJ whole genome shotgun (WGS) entry which is preliminary data.</text>
</comment>
<evidence type="ECO:0000256" key="1">
    <source>
        <dbReference type="SAM" id="MobiDB-lite"/>
    </source>
</evidence>
<proteinExistence type="predicted"/>